<accession>C0GAS3</accession>
<name>C0GAS3_9HYPH</name>
<keyword evidence="1" id="KW-0808">Transferase</keyword>
<dbReference type="Proteomes" id="UP000003678">
    <property type="component" value="Unassembled WGS sequence"/>
</dbReference>
<reference evidence="1 2" key="1">
    <citation type="submission" date="2009-03" db="EMBL/GenBank/DDBJ databases">
        <authorList>
            <person name="Setubal J.C."/>
            <person name="Boyle S."/>
            <person name="Crasta O.R."/>
            <person name="Gillespie J.J."/>
            <person name="Kenyon R.W."/>
            <person name="Lu J."/>
            <person name="Mane S."/>
            <person name="Nagrani S."/>
            <person name="Shallom J.M."/>
            <person name="Shallom S."/>
            <person name="Shukla M."/>
            <person name="Snyder E.E."/>
            <person name="Sobral B.W."/>
            <person name="Wattam A.R."/>
            <person name="Will R."/>
            <person name="Williams K."/>
            <person name="Yoo H."/>
            <person name="Bruce D.H."/>
            <person name="Detter C."/>
            <person name="Munk C."/>
            <person name="Brettin T.S."/>
            <person name="Ficht T."/>
        </authorList>
    </citation>
    <scope>NUCLEOTIDE SEQUENCE [LARGE SCALE GENOMIC DNA]</scope>
    <source>
        <strain evidence="1 2">Cudo</strain>
    </source>
</reference>
<dbReference type="GO" id="GO:0008671">
    <property type="term" value="F:2-dehydro-3-deoxygalactonokinase activity"/>
    <property type="evidence" value="ECO:0007669"/>
    <property type="project" value="InterPro"/>
</dbReference>
<comment type="caution">
    <text evidence="1">The sequence shown here is derived from an EMBL/GenBank/DDBJ whole genome shotgun (WGS) entry which is preliminary data.</text>
</comment>
<dbReference type="InterPro" id="IPR007729">
    <property type="entry name" value="DGOK"/>
</dbReference>
<proteinExistence type="predicted"/>
<dbReference type="Gene3D" id="3.30.420.310">
    <property type="entry name" value="2-keto-3-deoxy-galactonokinase, C-terminal domain"/>
    <property type="match status" value="1"/>
</dbReference>
<evidence type="ECO:0000313" key="1">
    <source>
        <dbReference type="EMBL" id="EEH12941.1"/>
    </source>
</evidence>
<gene>
    <name evidence="1" type="ORF">BCETI_7000399</name>
</gene>
<evidence type="ECO:0000313" key="2">
    <source>
        <dbReference type="Proteomes" id="UP000003678"/>
    </source>
</evidence>
<dbReference type="InterPro" id="IPR042257">
    <property type="entry name" value="DGOK_C"/>
</dbReference>
<sequence length="315" mass="33418">MKPEMPMGAGKKPFAAVADWGTTRFRLWTLDADGAVLGESRGDDGLLHAKEAGFEPTLERHLARLGAPDDLPVVICGMAGSRAGWVEAPYMNLPAGLDGIVKAAVRVPARRHVIMLPGVARQDETAPDVMRGEETKLLGLVHRGTRDAIVVMPGTHAKWVKIANGELADYRTFMTGELFALLKEKSVLAGAMEGAGTVDPNHDAFAAGVRASLEAPELVSNRLFSIRAGWLVHDRKPTDQLARLSGLLIGLEIAGGRTLYGGAKDILLPSDGTMGGLYASALATAGLNVKRLQADELVRDGLFMAAKHAFQGAVS</sequence>
<organism evidence="1 2">
    <name type="scientific">Brucella ceti str. Cudo</name>
    <dbReference type="NCBI Taxonomy" id="595497"/>
    <lineage>
        <taxon>Bacteria</taxon>
        <taxon>Pseudomonadati</taxon>
        <taxon>Pseudomonadota</taxon>
        <taxon>Alphaproteobacteria</taxon>
        <taxon>Hyphomicrobiales</taxon>
        <taxon>Brucellaceae</taxon>
        <taxon>Brucella/Ochrobactrum group</taxon>
        <taxon>Brucella</taxon>
    </lineage>
</organism>
<protein>
    <submittedName>
        <fullName evidence="1">2-keto-3-deoxy-galactonokinase</fullName>
    </submittedName>
</protein>
<dbReference type="EMBL" id="ACJD01000007">
    <property type="protein sequence ID" value="EEH12941.1"/>
    <property type="molecule type" value="Genomic_DNA"/>
</dbReference>
<dbReference type="GO" id="GO:0034194">
    <property type="term" value="P:D-galactonate catabolic process"/>
    <property type="evidence" value="ECO:0007669"/>
    <property type="project" value="InterPro"/>
</dbReference>
<keyword evidence="1" id="KW-0418">Kinase</keyword>
<dbReference type="Gene3D" id="3.30.420.300">
    <property type="entry name" value="2-keto-3-deoxy-galactonokinase, substrate binding domain"/>
    <property type="match status" value="1"/>
</dbReference>
<dbReference type="AlphaFoldDB" id="C0GAS3"/>
<dbReference type="Pfam" id="PF05035">
    <property type="entry name" value="DGOK"/>
    <property type="match status" value="1"/>
</dbReference>
<dbReference type="InterPro" id="IPR042258">
    <property type="entry name" value="DGOK_N"/>
</dbReference>